<dbReference type="AlphaFoldDB" id="A0A852VMX0"/>
<proteinExistence type="predicted"/>
<reference evidence="1 2" key="1">
    <citation type="submission" date="2020-07" db="EMBL/GenBank/DDBJ databases">
        <title>Genomic Encyclopedia of Type Strains, Phase IV (KMG-V): Genome sequencing to study the core and pangenomes of soil and plant-associated prokaryotes.</title>
        <authorList>
            <person name="Whitman W."/>
        </authorList>
    </citation>
    <scope>NUCLEOTIDE SEQUENCE [LARGE SCALE GENOMIC DNA]</scope>
    <source>
        <strain evidence="1 2">M8UP22</strain>
    </source>
</reference>
<accession>A0A852VMX0</accession>
<evidence type="ECO:0000313" key="2">
    <source>
        <dbReference type="Proteomes" id="UP000564385"/>
    </source>
</evidence>
<sequence>MEEQEQWTTQFRVSLRIAGGWRQSLAEHDIA</sequence>
<gene>
    <name evidence="1" type="ORF">HDF08_002834</name>
</gene>
<dbReference type="EMBL" id="JACCCU010000002">
    <property type="protein sequence ID" value="NYF90732.1"/>
    <property type="molecule type" value="Genomic_DNA"/>
</dbReference>
<name>A0A852VMX0_9BACT</name>
<protein>
    <submittedName>
        <fullName evidence="1">Uncharacterized protein</fullName>
    </submittedName>
</protein>
<evidence type="ECO:0000313" key="1">
    <source>
        <dbReference type="EMBL" id="NYF90732.1"/>
    </source>
</evidence>
<organism evidence="1 2">
    <name type="scientific">Tunturiibacter lichenicola</name>
    <dbReference type="NCBI Taxonomy" id="2051959"/>
    <lineage>
        <taxon>Bacteria</taxon>
        <taxon>Pseudomonadati</taxon>
        <taxon>Acidobacteriota</taxon>
        <taxon>Terriglobia</taxon>
        <taxon>Terriglobales</taxon>
        <taxon>Acidobacteriaceae</taxon>
        <taxon>Tunturiibacter</taxon>
    </lineage>
</organism>
<dbReference type="Proteomes" id="UP000564385">
    <property type="component" value="Unassembled WGS sequence"/>
</dbReference>
<comment type="caution">
    <text evidence="1">The sequence shown here is derived from an EMBL/GenBank/DDBJ whole genome shotgun (WGS) entry which is preliminary data.</text>
</comment>